<feature type="domain" description="Peptidase S33 tripeptidyl aminopeptidase-like C-terminal" evidence="4">
    <location>
        <begin position="437"/>
        <end position="529"/>
    </location>
</feature>
<comment type="similarity">
    <text evidence="1">Belongs to the peptidase S33 family.</text>
</comment>
<sequence>MNTTSSRRPGFSHAGRPGIRMRAVAVVAGLVAASVALSGCLYGMIPDAAPRPTTSKSADTTGVPAELLPYYEQTLDWSSCNGDFDCATVTAPLDWSDPSKGEIELAMIRSRAEGGGEPIGSLLTNPGGPGSSGVALVRDSVSFAVSDPVRQQYDVIGFDPRGVGESTAVSCYDASDMDAYLFDIPQNERGSDAWTAELQAKNQAFGEACEANSDGILPYITTENAARDMDMMRAVLGDEQLNYLGYSYGTFLGATYAKLFPERVGRLVLDGAIDPSIPGLDVGITQGVGFESALRAYMADCLTDDECPFRGTVDEAMADLGTLLASVDRDPIPNADGRMLGADSLMTTIVSALYSQDSWSYLTMALTDVLQGNADIAFQLADFYYNRQDGTYLDNSTEAFRAYNCMDYPVDATEQEQADAEALLAAEAPTVAPYWSGPDPCEVWPYPATGVRERITAEGAAPIVVVGTTNDPATPYEWSVSLADQLSSGVLVTRVGEGHTGYNKGNTCVDSAIETYLLEGTPPENGLRCE</sequence>
<dbReference type="InterPro" id="IPR051601">
    <property type="entry name" value="Serine_prot/Carboxylest_S33"/>
</dbReference>
<evidence type="ECO:0000313" key="6">
    <source>
        <dbReference type="Proteomes" id="UP001501407"/>
    </source>
</evidence>
<comment type="caution">
    <text evidence="5">The sequence shown here is derived from an EMBL/GenBank/DDBJ whole genome shotgun (WGS) entry which is preliminary data.</text>
</comment>
<protein>
    <submittedName>
        <fullName evidence="5">Alpha/beta hydrolase</fullName>
    </submittedName>
</protein>
<evidence type="ECO:0000259" key="4">
    <source>
        <dbReference type="Pfam" id="PF08386"/>
    </source>
</evidence>
<accession>A0ABP9M5Z5</accession>
<keyword evidence="2" id="KW-0732">Signal</keyword>
<proteinExistence type="inferred from homology"/>
<evidence type="ECO:0000256" key="2">
    <source>
        <dbReference type="ARBA" id="ARBA00022729"/>
    </source>
</evidence>
<dbReference type="PANTHER" id="PTHR43248">
    <property type="entry name" value="2-SUCCINYL-6-HYDROXY-2,4-CYCLOHEXADIENE-1-CARBOXYLATE SYNTHASE"/>
    <property type="match status" value="1"/>
</dbReference>
<keyword evidence="3 5" id="KW-0378">Hydrolase</keyword>
<evidence type="ECO:0000256" key="3">
    <source>
        <dbReference type="ARBA" id="ARBA00022801"/>
    </source>
</evidence>
<dbReference type="Pfam" id="PF08386">
    <property type="entry name" value="Abhydrolase_4"/>
    <property type="match status" value="1"/>
</dbReference>
<dbReference type="SUPFAM" id="SSF53474">
    <property type="entry name" value="alpha/beta-Hydrolases"/>
    <property type="match status" value="1"/>
</dbReference>
<dbReference type="Gene3D" id="3.40.50.1820">
    <property type="entry name" value="alpha/beta hydrolase"/>
    <property type="match status" value="1"/>
</dbReference>
<dbReference type="InterPro" id="IPR013595">
    <property type="entry name" value="Pept_S33_TAP-like_C"/>
</dbReference>
<keyword evidence="6" id="KW-1185">Reference proteome</keyword>
<gene>
    <name evidence="5" type="ORF">GCM10025760_15640</name>
</gene>
<evidence type="ECO:0000256" key="1">
    <source>
        <dbReference type="ARBA" id="ARBA00010088"/>
    </source>
</evidence>
<evidence type="ECO:0000313" key="5">
    <source>
        <dbReference type="EMBL" id="GAA5090270.1"/>
    </source>
</evidence>
<dbReference type="EMBL" id="BAABKZ010000001">
    <property type="protein sequence ID" value="GAA5090270.1"/>
    <property type="molecule type" value="Genomic_DNA"/>
</dbReference>
<dbReference type="InterPro" id="IPR029058">
    <property type="entry name" value="AB_hydrolase_fold"/>
</dbReference>
<organism evidence="5 6">
    <name type="scientific">Microbacterium yannicii</name>
    <dbReference type="NCBI Taxonomy" id="671622"/>
    <lineage>
        <taxon>Bacteria</taxon>
        <taxon>Bacillati</taxon>
        <taxon>Actinomycetota</taxon>
        <taxon>Actinomycetes</taxon>
        <taxon>Micrococcales</taxon>
        <taxon>Microbacteriaceae</taxon>
        <taxon>Microbacterium</taxon>
    </lineage>
</organism>
<dbReference type="GO" id="GO:0016787">
    <property type="term" value="F:hydrolase activity"/>
    <property type="evidence" value="ECO:0007669"/>
    <property type="project" value="UniProtKB-KW"/>
</dbReference>
<dbReference type="PANTHER" id="PTHR43248:SF29">
    <property type="entry name" value="TRIPEPTIDYL AMINOPEPTIDASE"/>
    <property type="match status" value="1"/>
</dbReference>
<dbReference type="Proteomes" id="UP001501407">
    <property type="component" value="Unassembled WGS sequence"/>
</dbReference>
<reference evidence="6" key="1">
    <citation type="journal article" date="2019" name="Int. J. Syst. Evol. Microbiol.">
        <title>The Global Catalogue of Microorganisms (GCM) 10K type strain sequencing project: providing services to taxonomists for standard genome sequencing and annotation.</title>
        <authorList>
            <consortium name="The Broad Institute Genomics Platform"/>
            <consortium name="The Broad Institute Genome Sequencing Center for Infectious Disease"/>
            <person name="Wu L."/>
            <person name="Ma J."/>
        </authorList>
    </citation>
    <scope>NUCLEOTIDE SEQUENCE [LARGE SCALE GENOMIC DNA]</scope>
    <source>
        <strain evidence="6">JCM 18959</strain>
    </source>
</reference>
<name>A0ABP9M5Z5_9MICO</name>